<protein>
    <submittedName>
        <fullName evidence="1">Uncharacterized protein</fullName>
    </submittedName>
</protein>
<evidence type="ECO:0000313" key="1">
    <source>
        <dbReference type="EMBL" id="SPP85790.1"/>
    </source>
</evidence>
<sequence length="226" mass="25167">MACREPQETDFIVNQLISDLVLDAVNKPKPRKSPSPCRSSTCQRLFDILGFQSYTSESDIDVDVDVAVDVDVDVRVHVEDDRSSLDAIIAASSRTLMNSLPSNGDRIANWHSWLSEALAEEYTEDDSTIYNKDEARKSCSRAVQTEQPRLTRSDLGFSVSGDRVFLPTPCEQTRQTIFIDTVAPPVPNVLGRPPLADRFCYMLADFASALYCSLAIMCCCTPTMLR</sequence>
<proteinExistence type="predicted"/>
<dbReference type="EMBL" id="OUUW01000010">
    <property type="protein sequence ID" value="SPP85790.1"/>
    <property type="molecule type" value="Genomic_DNA"/>
</dbReference>
<organism evidence="1 2">
    <name type="scientific">Drosophila guanche</name>
    <name type="common">Fruit fly</name>
    <dbReference type="NCBI Taxonomy" id="7266"/>
    <lineage>
        <taxon>Eukaryota</taxon>
        <taxon>Metazoa</taxon>
        <taxon>Ecdysozoa</taxon>
        <taxon>Arthropoda</taxon>
        <taxon>Hexapoda</taxon>
        <taxon>Insecta</taxon>
        <taxon>Pterygota</taxon>
        <taxon>Neoptera</taxon>
        <taxon>Endopterygota</taxon>
        <taxon>Diptera</taxon>
        <taxon>Brachycera</taxon>
        <taxon>Muscomorpha</taxon>
        <taxon>Ephydroidea</taxon>
        <taxon>Drosophilidae</taxon>
        <taxon>Drosophila</taxon>
        <taxon>Sophophora</taxon>
    </lineage>
</organism>
<accession>A0A3B0KC64</accession>
<dbReference type="OMA" id="MACREPQ"/>
<reference evidence="2" key="1">
    <citation type="submission" date="2018-01" db="EMBL/GenBank/DDBJ databases">
        <authorList>
            <person name="Alioto T."/>
            <person name="Alioto T."/>
        </authorList>
    </citation>
    <scope>NUCLEOTIDE SEQUENCE [LARGE SCALE GENOMIC DNA]</scope>
</reference>
<dbReference type="AlphaFoldDB" id="A0A3B0KC64"/>
<name>A0A3B0KC64_DROGU</name>
<dbReference type="Proteomes" id="UP000268350">
    <property type="component" value="Unassembled WGS sequence"/>
</dbReference>
<keyword evidence="2" id="KW-1185">Reference proteome</keyword>
<gene>
    <name evidence="1" type="ORF">DGUA_6G004330</name>
</gene>
<dbReference type="OrthoDB" id="7841060at2759"/>
<evidence type="ECO:0000313" key="2">
    <source>
        <dbReference type="Proteomes" id="UP000268350"/>
    </source>
</evidence>